<dbReference type="GO" id="GO:0016413">
    <property type="term" value="F:O-acetyltransferase activity"/>
    <property type="evidence" value="ECO:0007669"/>
    <property type="project" value="TreeGrafter"/>
</dbReference>
<sequence length="392" mass="44230">MPDDGRWRMEEQAYRNRVSWMMFLLSILVIWVHSYNVELFAGGLWGPSWESAAWLEDFLSVTVGQIAVPGFFLLSSCLFFRNFTWEKLASKWKRRFFSVAVPYGVWNLLYYFGYVTATRLPFVQTVVGKEPVSFGFPEILNALLNYAYAPIFWYLFQLILLIFLSPAIYLLMKRKGVGFLCLAGMAAAIHFHLDTSHPNTDALFYYSFAAYMTLHHKEAVEGTGRKSGTPAKKRPPAKNKNEMVSETERILTAEGMKRLAAGAIGMLAAVFCLWKALDPAADVLWTVSGRLLAPSALWCLLSGIRLPDARPWMRQSMFLYGIHFIIVRFINKGTALAAARLLPAAWLPEVAVLVYLLLPAMAVAVSYGAALILNRWFPVVWRLLSGGRSLEG</sequence>
<comment type="caution">
    <text evidence="10">The sequence shown here is derived from an EMBL/GenBank/DDBJ whole genome shotgun (WGS) entry which is preliminary data.</text>
</comment>
<feature type="transmembrane region" description="Helical" evidence="8">
    <location>
        <begin position="283"/>
        <end position="306"/>
    </location>
</feature>
<feature type="transmembrane region" description="Helical" evidence="8">
    <location>
        <begin position="259"/>
        <end position="277"/>
    </location>
</feature>
<keyword evidence="10" id="KW-0808">Transferase</keyword>
<keyword evidence="10" id="KW-0012">Acyltransferase</keyword>
<dbReference type="Pfam" id="PF01757">
    <property type="entry name" value="Acyl_transf_3"/>
    <property type="match status" value="1"/>
</dbReference>
<dbReference type="AlphaFoldDB" id="A0A9D1D3Z0"/>
<keyword evidence="3" id="KW-1003">Cell membrane</keyword>
<dbReference type="EMBL" id="DVGC01000006">
    <property type="protein sequence ID" value="HIR04591.1"/>
    <property type="molecule type" value="Genomic_DNA"/>
</dbReference>
<evidence type="ECO:0000256" key="6">
    <source>
        <dbReference type="ARBA" id="ARBA00023136"/>
    </source>
</evidence>
<protein>
    <submittedName>
        <fullName evidence="10">Acyltransferase</fullName>
    </submittedName>
</protein>
<dbReference type="Proteomes" id="UP000824250">
    <property type="component" value="Unassembled WGS sequence"/>
</dbReference>
<comment type="similarity">
    <text evidence="2">Belongs to the acyltransferase 3 family.</text>
</comment>
<evidence type="ECO:0000256" key="2">
    <source>
        <dbReference type="ARBA" id="ARBA00007400"/>
    </source>
</evidence>
<name>A0A9D1D3Z0_9FIRM</name>
<evidence type="ECO:0000313" key="11">
    <source>
        <dbReference type="Proteomes" id="UP000824250"/>
    </source>
</evidence>
<dbReference type="PANTHER" id="PTHR40074:SF2">
    <property type="entry name" value="O-ACETYLTRANSFERASE WECH"/>
    <property type="match status" value="1"/>
</dbReference>
<keyword evidence="5 8" id="KW-1133">Transmembrane helix</keyword>
<feature type="transmembrane region" description="Helical" evidence="8">
    <location>
        <begin position="151"/>
        <end position="172"/>
    </location>
</feature>
<comment type="subcellular location">
    <subcellularLocation>
        <location evidence="1">Cell membrane</location>
        <topology evidence="1">Multi-pass membrane protein</topology>
    </subcellularLocation>
</comment>
<feature type="transmembrane region" description="Helical" evidence="8">
    <location>
        <begin position="21"/>
        <end position="46"/>
    </location>
</feature>
<evidence type="ECO:0000313" key="10">
    <source>
        <dbReference type="EMBL" id="HIR04591.1"/>
    </source>
</evidence>
<proteinExistence type="inferred from homology"/>
<evidence type="ECO:0000259" key="9">
    <source>
        <dbReference type="Pfam" id="PF01757"/>
    </source>
</evidence>
<keyword evidence="6 8" id="KW-0472">Membrane</keyword>
<dbReference type="GO" id="GO:0005886">
    <property type="term" value="C:plasma membrane"/>
    <property type="evidence" value="ECO:0007669"/>
    <property type="project" value="UniProtKB-SubCell"/>
</dbReference>
<gene>
    <name evidence="10" type="ORF">IAB28_01295</name>
</gene>
<dbReference type="PANTHER" id="PTHR40074">
    <property type="entry name" value="O-ACETYLTRANSFERASE WECH"/>
    <property type="match status" value="1"/>
</dbReference>
<evidence type="ECO:0000256" key="7">
    <source>
        <dbReference type="SAM" id="MobiDB-lite"/>
    </source>
</evidence>
<feature type="transmembrane region" description="Helical" evidence="8">
    <location>
        <begin position="96"/>
        <end position="114"/>
    </location>
</feature>
<evidence type="ECO:0000256" key="8">
    <source>
        <dbReference type="SAM" id="Phobius"/>
    </source>
</evidence>
<feature type="region of interest" description="Disordered" evidence="7">
    <location>
        <begin position="221"/>
        <end position="241"/>
    </location>
</feature>
<evidence type="ECO:0000256" key="5">
    <source>
        <dbReference type="ARBA" id="ARBA00022989"/>
    </source>
</evidence>
<accession>A0A9D1D3Z0</accession>
<evidence type="ECO:0000256" key="1">
    <source>
        <dbReference type="ARBA" id="ARBA00004651"/>
    </source>
</evidence>
<feature type="transmembrane region" description="Helical" evidence="8">
    <location>
        <begin position="350"/>
        <end position="373"/>
    </location>
</feature>
<feature type="transmembrane region" description="Helical" evidence="8">
    <location>
        <begin position="318"/>
        <end position="338"/>
    </location>
</feature>
<keyword evidence="4 8" id="KW-0812">Transmembrane</keyword>
<reference evidence="10" key="2">
    <citation type="journal article" date="2021" name="PeerJ">
        <title>Extensive microbial diversity within the chicken gut microbiome revealed by metagenomics and culture.</title>
        <authorList>
            <person name="Gilroy R."/>
            <person name="Ravi A."/>
            <person name="Getino M."/>
            <person name="Pursley I."/>
            <person name="Horton D.L."/>
            <person name="Alikhan N.F."/>
            <person name="Baker D."/>
            <person name="Gharbi K."/>
            <person name="Hall N."/>
            <person name="Watson M."/>
            <person name="Adriaenssens E.M."/>
            <person name="Foster-Nyarko E."/>
            <person name="Jarju S."/>
            <person name="Secka A."/>
            <person name="Antonio M."/>
            <person name="Oren A."/>
            <person name="Chaudhuri R.R."/>
            <person name="La Ragione R."/>
            <person name="Hildebrand F."/>
            <person name="Pallen M.J."/>
        </authorList>
    </citation>
    <scope>NUCLEOTIDE SEQUENCE</scope>
    <source>
        <strain evidence="10">CHK180-2868</strain>
    </source>
</reference>
<feature type="transmembrane region" description="Helical" evidence="8">
    <location>
        <begin position="66"/>
        <end position="84"/>
    </location>
</feature>
<evidence type="ECO:0000256" key="4">
    <source>
        <dbReference type="ARBA" id="ARBA00022692"/>
    </source>
</evidence>
<feature type="domain" description="Acyltransferase 3" evidence="9">
    <location>
        <begin position="23"/>
        <end position="367"/>
    </location>
</feature>
<reference evidence="10" key="1">
    <citation type="submission" date="2020-10" db="EMBL/GenBank/DDBJ databases">
        <authorList>
            <person name="Gilroy R."/>
        </authorList>
    </citation>
    <scope>NUCLEOTIDE SEQUENCE</scope>
    <source>
        <strain evidence="10">CHK180-2868</strain>
    </source>
</reference>
<evidence type="ECO:0000256" key="3">
    <source>
        <dbReference type="ARBA" id="ARBA00022475"/>
    </source>
</evidence>
<dbReference type="InterPro" id="IPR002656">
    <property type="entry name" value="Acyl_transf_3_dom"/>
</dbReference>
<organism evidence="10 11">
    <name type="scientific">Candidatus Copromonas faecavium</name>
    <name type="common">nom. illeg.</name>
    <dbReference type="NCBI Taxonomy" id="2840740"/>
    <lineage>
        <taxon>Bacteria</taxon>
        <taxon>Bacillati</taxon>
        <taxon>Bacillota</taxon>
        <taxon>Clostridia</taxon>
        <taxon>Lachnospirales</taxon>
        <taxon>Lachnospiraceae</taxon>
        <taxon>Candidatus Copromonas (nom. illeg.)</taxon>
    </lineage>
</organism>
<dbReference type="GO" id="GO:0009246">
    <property type="term" value="P:enterobacterial common antigen biosynthetic process"/>
    <property type="evidence" value="ECO:0007669"/>
    <property type="project" value="TreeGrafter"/>
</dbReference>